<dbReference type="Pfam" id="PF01465">
    <property type="entry name" value="GRIP"/>
    <property type="match status" value="1"/>
</dbReference>
<feature type="coiled-coil region" evidence="2">
    <location>
        <begin position="310"/>
        <end position="355"/>
    </location>
</feature>
<feature type="region of interest" description="Disordered" evidence="3">
    <location>
        <begin position="698"/>
        <end position="738"/>
    </location>
</feature>
<dbReference type="SMART" id="SM00755">
    <property type="entry name" value="Grip"/>
    <property type="match status" value="1"/>
</dbReference>
<evidence type="ECO:0000313" key="5">
    <source>
        <dbReference type="EMBL" id="MQM15304.1"/>
    </source>
</evidence>
<proteinExistence type="predicted"/>
<feature type="domain" description="GRIP" evidence="4">
    <location>
        <begin position="658"/>
        <end position="705"/>
    </location>
</feature>
<feature type="coiled-coil region" evidence="2">
    <location>
        <begin position="381"/>
        <end position="582"/>
    </location>
</feature>
<dbReference type="PROSITE" id="PS50913">
    <property type="entry name" value="GRIP"/>
    <property type="match status" value="1"/>
</dbReference>
<evidence type="ECO:0000256" key="3">
    <source>
        <dbReference type="SAM" id="MobiDB-lite"/>
    </source>
</evidence>
<evidence type="ECO:0000313" key="6">
    <source>
        <dbReference type="Proteomes" id="UP000652761"/>
    </source>
</evidence>
<dbReference type="GO" id="GO:0007131">
    <property type="term" value="P:reciprocal meiotic recombination"/>
    <property type="evidence" value="ECO:0007669"/>
    <property type="project" value="TreeGrafter"/>
</dbReference>
<keyword evidence="6" id="KW-1185">Reference proteome</keyword>
<organism evidence="5 6">
    <name type="scientific">Colocasia esculenta</name>
    <name type="common">Wild taro</name>
    <name type="synonym">Arum esculentum</name>
    <dbReference type="NCBI Taxonomy" id="4460"/>
    <lineage>
        <taxon>Eukaryota</taxon>
        <taxon>Viridiplantae</taxon>
        <taxon>Streptophyta</taxon>
        <taxon>Embryophyta</taxon>
        <taxon>Tracheophyta</taxon>
        <taxon>Spermatophyta</taxon>
        <taxon>Magnoliopsida</taxon>
        <taxon>Liliopsida</taxon>
        <taxon>Araceae</taxon>
        <taxon>Aroideae</taxon>
        <taxon>Colocasieae</taxon>
        <taxon>Colocasia</taxon>
    </lineage>
</organism>
<keyword evidence="1 2" id="KW-0175">Coiled coil</keyword>
<evidence type="ECO:0000256" key="1">
    <source>
        <dbReference type="ARBA" id="ARBA00023054"/>
    </source>
</evidence>
<dbReference type="EMBL" id="NMUH01006455">
    <property type="protein sequence ID" value="MQM15304.1"/>
    <property type="molecule type" value="Genomic_DNA"/>
</dbReference>
<dbReference type="AlphaFoldDB" id="A0A843X7R6"/>
<dbReference type="InterPro" id="IPR000237">
    <property type="entry name" value="GRIP_dom"/>
</dbReference>
<dbReference type="Gene3D" id="1.10.287.1490">
    <property type="match status" value="1"/>
</dbReference>
<dbReference type="OrthoDB" id="1926336at2759"/>
<feature type="coiled-coil region" evidence="2">
    <location>
        <begin position="609"/>
        <end position="660"/>
    </location>
</feature>
<dbReference type="Proteomes" id="UP000652761">
    <property type="component" value="Unassembled WGS sequence"/>
</dbReference>
<protein>
    <recommendedName>
        <fullName evidence="4">GRIP domain-containing protein</fullName>
    </recommendedName>
</protein>
<gene>
    <name evidence="5" type="ORF">Taro_048248</name>
</gene>
<feature type="region of interest" description="Disordered" evidence="3">
    <location>
        <begin position="161"/>
        <end position="180"/>
    </location>
</feature>
<reference evidence="5" key="1">
    <citation type="submission" date="2017-07" db="EMBL/GenBank/DDBJ databases">
        <title>Taro Niue Genome Assembly and Annotation.</title>
        <authorList>
            <person name="Atibalentja N."/>
            <person name="Keating K."/>
            <person name="Fields C.J."/>
        </authorList>
    </citation>
    <scope>NUCLEOTIDE SEQUENCE</scope>
    <source>
        <strain evidence="5">Niue_2</strain>
        <tissue evidence="5">Leaf</tissue>
    </source>
</reference>
<evidence type="ECO:0000259" key="4">
    <source>
        <dbReference type="PROSITE" id="PS50913"/>
    </source>
</evidence>
<sequence>MENGMGSGEVDAHDQLTQMVAELSFQNDYLKAQLQDWRAKLAGREQDGESPAEDLERLRDEIKALSMEIQVQREMRKAAEDALEHVRGSYSEADAKVQELSAHLADAQQKMEEEIKLRDDKYTELDSKFGRLHKRAKQRIQEIQKEKDDLEAHLREVKEKAEQASAQHSSAQQDLEHTLQQANEARRSIEIEKQQLRSSNAKLRENIDELHRVLEVKENALEGLQQSLFEKEQLLENAQNLLKTAEEKRQASIADLSAKHQKIVESLDAQLADALSDRSKAADTIASLQVLIAEKDSRISELDAAASGEAVRLRAAVETAKQELIHLKSEHEKEREGWEATCQALKEKLEASESACLRSEIEAAKTRCQLELELSLQNQTLSTRETEIAAAKEEISRLENEFSSYKVRAHALLQKKEAELSAARDTELIKAQEEAVKEAERELALALAERDKTLQDLQNTMTKHDNEIAERDAAVADAQERIKNMTLRFDSINAQYQSDKESWQKNLDDLEESWRLKYRALEAQHNMYDGHELQSQLAELKLQHKKLKEEHDTFCDIADRMMEEKEKEITKLKEENKNLCRSLEQKPHDSQSLSIAAAEQQILLLAKQQAQREEELAQSQRHILALQEEIEELERENRLHSQLEAMLKEEVRNMERKQKREGVDMTYLKNVILKLLETGEVEALLPVIGMLLQFSPEENRKTRDGSPDGFSYTTSESNNRRKKESENVWNCKRRDGGT</sequence>
<evidence type="ECO:0000256" key="2">
    <source>
        <dbReference type="SAM" id="Coils"/>
    </source>
</evidence>
<comment type="caution">
    <text evidence="5">The sequence shown here is derived from an EMBL/GenBank/DDBJ whole genome shotgun (WGS) entry which is preliminary data.</text>
</comment>
<name>A0A843X7R6_COLES</name>
<dbReference type="PANTHER" id="PTHR23160:SF1">
    <property type="entry name" value="PROTEIN GRIP"/>
    <property type="match status" value="1"/>
</dbReference>
<accession>A0A843X7R6</accession>
<feature type="compositionally biased region" description="Low complexity" evidence="3">
    <location>
        <begin position="163"/>
        <end position="173"/>
    </location>
</feature>
<dbReference type="PANTHER" id="PTHR23160">
    <property type="entry name" value="SYNAPTONEMAL COMPLEX PROTEIN-RELATED"/>
    <property type="match status" value="1"/>
</dbReference>